<reference evidence="1" key="1">
    <citation type="submission" date="2021-10" db="EMBL/GenBank/DDBJ databases">
        <title>Collection of gut derived symbiotic bacterial strains cultured from healthy donors.</title>
        <authorList>
            <person name="Lin H."/>
            <person name="Littmann E."/>
            <person name="Kohout C."/>
            <person name="Pamer E.G."/>
        </authorList>
    </citation>
    <scope>NUCLEOTIDE SEQUENCE</scope>
    <source>
        <strain evidence="1">DFI.4.48</strain>
    </source>
</reference>
<evidence type="ECO:0008006" key="3">
    <source>
        <dbReference type="Google" id="ProtNLM"/>
    </source>
</evidence>
<protein>
    <recommendedName>
        <fullName evidence="3">Prophage tail endopeptidase domain-containing protein</fullName>
    </recommendedName>
</protein>
<evidence type="ECO:0000313" key="1">
    <source>
        <dbReference type="EMBL" id="MCB8610379.1"/>
    </source>
</evidence>
<proteinExistence type="predicted"/>
<name>A0AAW4VRE5_9FIRM</name>
<accession>A0AAW4VRE5</accession>
<sequence>METIKFKGQDITGLVTSLSYQEEISNEYLLGNAIATQVNITINNKDGLIKDILDYPFSIDDKIYMAYEKPERYTGKMELVLYDNMLRFNAEYQTGLVYPTTITEQLLEIQSLTGVSICTTDLSSDVLKKEVNWYDSSGLIREFIGFIAECDGKNAYIGKDNKVHFKKLGSNNYDLSYSNNYELIESVDISCVLWSNGVTEPLSKGIDDKNTLLLNSDNLYVSQDDVNRIYELYKGLKFYSFKSFKSLGFMEATDSFTYGDLKFIALNVKRTVNGGLARDSLEVDGEFTTKDVSKITDALSDSQKIKKVEARLNNDETKINLTAQQVEKNVKNISDLEIGLDGIKSDVSKSIESIYKFESGSNNIFSNCHKPLIKTSDEINTKFINDMPLDINKSELKGKAICISTSIEVINGIVGQLSNRIGVEFDVGYADGTKKTYSVYWYLGQFDLQYLLQTSTADHEERIWAHFKLEDKEISSVSNLKMIIDLNAERAVVANPKVEFGTRPTGFDFDLGYVRDNITTIEENYTQITQTVNDLSLKAVSQEKEITTIKGNVSEVTTRIQSAEIKLQPTNILLAVNEQIGANGQLYTTKFVLDKSGVHISGGGIDIKNNRGEKVFYADTKGNLVINNLTAINGTFSGTIKGSTIIGSSIGFYEDNTSPYISLDSGGLIIDSTKASQMVTFDKGKLELLTTWGYFLNNTSPIKYTSSDGTERFAIFGRNIAYIEFECGYTDPDYLIITSITGTYRIKCERV</sequence>
<dbReference type="RefSeq" id="WP_227279588.1">
    <property type="nucleotide sequence ID" value="NZ_JAJDKR010000016.1"/>
</dbReference>
<gene>
    <name evidence="1" type="ORF">LJD69_07200</name>
</gene>
<dbReference type="AlphaFoldDB" id="A0AAW4VRE5"/>
<evidence type="ECO:0000313" key="2">
    <source>
        <dbReference type="Proteomes" id="UP001198439"/>
    </source>
</evidence>
<organism evidence="1 2">
    <name type="scientific">Faecalibacillus faecis</name>
    <dbReference type="NCBI Taxonomy" id="1982628"/>
    <lineage>
        <taxon>Bacteria</taxon>
        <taxon>Bacillati</taxon>
        <taxon>Bacillota</taxon>
        <taxon>Erysipelotrichia</taxon>
        <taxon>Erysipelotrichales</taxon>
        <taxon>Coprobacillaceae</taxon>
        <taxon>Faecalibacillus</taxon>
    </lineage>
</organism>
<comment type="caution">
    <text evidence="1">The sequence shown here is derived from an EMBL/GenBank/DDBJ whole genome shotgun (WGS) entry which is preliminary data.</text>
</comment>
<dbReference type="Proteomes" id="UP001198439">
    <property type="component" value="Unassembled WGS sequence"/>
</dbReference>
<dbReference type="EMBL" id="JAJDKZ010000017">
    <property type="protein sequence ID" value="MCB8610379.1"/>
    <property type="molecule type" value="Genomic_DNA"/>
</dbReference>